<keyword evidence="4" id="KW-1185">Reference proteome</keyword>
<feature type="chain" id="PRO_5003837259" description="Secreted protein" evidence="2">
    <location>
        <begin position="19"/>
        <end position="99"/>
    </location>
</feature>
<feature type="compositionally biased region" description="Basic and acidic residues" evidence="1">
    <location>
        <begin position="74"/>
        <end position="91"/>
    </location>
</feature>
<dbReference type="Proteomes" id="UP000266841">
    <property type="component" value="Unassembled WGS sequence"/>
</dbReference>
<name>K0SPM7_THAOC</name>
<keyword evidence="2" id="KW-0732">Signal</keyword>
<reference evidence="3 4" key="1">
    <citation type="journal article" date="2012" name="Genome Biol.">
        <title>Genome and low-iron response of an oceanic diatom adapted to chronic iron limitation.</title>
        <authorList>
            <person name="Lommer M."/>
            <person name="Specht M."/>
            <person name="Roy A.S."/>
            <person name="Kraemer L."/>
            <person name="Andreson R."/>
            <person name="Gutowska M.A."/>
            <person name="Wolf J."/>
            <person name="Bergner S.V."/>
            <person name="Schilhabel M.B."/>
            <person name="Klostermeier U.C."/>
            <person name="Beiko R.G."/>
            <person name="Rosenstiel P."/>
            <person name="Hippler M."/>
            <person name="Laroche J."/>
        </authorList>
    </citation>
    <scope>NUCLEOTIDE SEQUENCE [LARGE SCALE GENOMIC DNA]</scope>
    <source>
        <strain evidence="3 4">CCMP1005</strain>
    </source>
</reference>
<protein>
    <recommendedName>
        <fullName evidence="5">Secreted protein</fullName>
    </recommendedName>
</protein>
<dbReference type="EMBL" id="AGNL01013894">
    <property type="protein sequence ID" value="EJK66954.1"/>
    <property type="molecule type" value="Genomic_DNA"/>
</dbReference>
<feature type="compositionally biased region" description="Basic residues" evidence="1">
    <location>
        <begin position="49"/>
        <end position="62"/>
    </location>
</feature>
<evidence type="ECO:0000256" key="2">
    <source>
        <dbReference type="SAM" id="SignalP"/>
    </source>
</evidence>
<evidence type="ECO:0000256" key="1">
    <source>
        <dbReference type="SAM" id="MobiDB-lite"/>
    </source>
</evidence>
<evidence type="ECO:0000313" key="4">
    <source>
        <dbReference type="Proteomes" id="UP000266841"/>
    </source>
</evidence>
<feature type="region of interest" description="Disordered" evidence="1">
    <location>
        <begin position="33"/>
        <end position="99"/>
    </location>
</feature>
<evidence type="ECO:0008006" key="5">
    <source>
        <dbReference type="Google" id="ProtNLM"/>
    </source>
</evidence>
<comment type="caution">
    <text evidence="3">The sequence shown here is derived from an EMBL/GenBank/DDBJ whole genome shotgun (WGS) entry which is preliminary data.</text>
</comment>
<accession>K0SPM7</accession>
<organism evidence="3 4">
    <name type="scientific">Thalassiosira oceanica</name>
    <name type="common">Marine diatom</name>
    <dbReference type="NCBI Taxonomy" id="159749"/>
    <lineage>
        <taxon>Eukaryota</taxon>
        <taxon>Sar</taxon>
        <taxon>Stramenopiles</taxon>
        <taxon>Ochrophyta</taxon>
        <taxon>Bacillariophyta</taxon>
        <taxon>Coscinodiscophyceae</taxon>
        <taxon>Thalassiosirophycidae</taxon>
        <taxon>Thalassiosirales</taxon>
        <taxon>Thalassiosiraceae</taxon>
        <taxon>Thalassiosira</taxon>
    </lineage>
</organism>
<dbReference type="AlphaFoldDB" id="K0SPM7"/>
<gene>
    <name evidence="3" type="ORF">THAOC_12072</name>
</gene>
<proteinExistence type="predicted"/>
<feature type="signal peptide" evidence="2">
    <location>
        <begin position="1"/>
        <end position="18"/>
    </location>
</feature>
<evidence type="ECO:0000313" key="3">
    <source>
        <dbReference type="EMBL" id="EJK66954.1"/>
    </source>
</evidence>
<sequence>MICVYDAMIVFHHMSLLASVLVDMTSPHRYDTGGRLTHATSAGVEGNSHRKRTRVARHRTLHRMMGMQAGLGRTEVKREHQTAQPQAERHRSQAGQEIS</sequence>